<organism evidence="2">
    <name type="scientific">viral metagenome</name>
    <dbReference type="NCBI Taxonomy" id="1070528"/>
    <lineage>
        <taxon>unclassified sequences</taxon>
        <taxon>metagenomes</taxon>
        <taxon>organismal metagenomes</taxon>
    </lineage>
</organism>
<sequence length="878" mass="97288">MTKVIQSTIAEKQSEAASVPLNFESKVYRQRTGLFDSGVTTALASLTPYTPLSFEGAATAERQGIIATANIPVVAGLTHLPGDKARFVGPQIAPRAGDFRYGGMAGLGTASDRNAMYDNMVGKKPVRSRYRKRKGEEASDVDRRFRRDFDAWQRESVLPGTYYRCYKEGLADWLLGIDPVTSREQWSAKDNFNAVRLDYWKKTVPDVKLKTSDYVLDSMGQEAIPFAAPSTSNVAAGYGNVDGSIVDNVNAPVMLDAALPIGIRQFETDEIATNYIANNKNRVVIGYTIGTQAVKLFYTPAAIDMVVRRFNSIYQLFGTMNPRISYLGRGHLRTKQRDENDPQKYKLWTPPASDDESLDPGNTPYLHEPNLNWSCGAVPYNTKQLPANGPIYIDQNQFGWRTRKTFCKYNHVMTQLGLSFLETVNAFGAGLGEQLNSMSNPFKDTSSSATIAGLQMLFAALYGTTPATSITSDDFTEAAGASAAHARTNEIMGMFFNPGHSHIDPGVLVYQNSQMEDGIFGMLSRLNRDNYSPGQDERWDTKFNNASGILDETDTRYQLADMRVSAALLMKEAIGRLFVFSVMGAALAPHMTVPTMGANLEYRNNAGRDTVIEVLKLAHRPGVYADGSSGNKLPFDFIDSRITDQVVGRIPCYLRETSQNRGMYNAYIGQSTPDLMGDVVDKVSENGTCVTLIEGDDIQFTPIVRGSSGTLQTKRKGVTISIVNLRRPEYYEPGVSRLGMIYGLMSDNASVGGDYFIQPGTGVFHDPRVDNTIYRSLAGSESRQLFALINPDISREAIARMTAWYEEKGLKPWNNFTYIPIDDNGNIDWKKWEQMYQDAGIPINKETWRRALAQDISMAANSAMYPPASPNPGYERED</sequence>
<dbReference type="AlphaFoldDB" id="A0A2V0R9Y1"/>
<reference evidence="2" key="1">
    <citation type="submission" date="2017-04" db="EMBL/GenBank/DDBJ databases">
        <title>Unveiling RNA virosphere associated with marine microorganisms.</title>
        <authorList>
            <person name="Urayama S."/>
            <person name="Takaki Y."/>
            <person name="Nishi S."/>
            <person name="Yoshida Y."/>
            <person name="Deguchi S."/>
            <person name="Takai K."/>
            <person name="Nunoura T."/>
        </authorList>
    </citation>
    <scope>NUCLEOTIDE SEQUENCE</scope>
</reference>
<name>A0A2V0R9Y1_9ZZZZ</name>
<protein>
    <submittedName>
        <fullName evidence="2">Uncharacterized protein</fullName>
    </submittedName>
</protein>
<evidence type="ECO:0000256" key="1">
    <source>
        <dbReference type="SAM" id="MobiDB-lite"/>
    </source>
</evidence>
<accession>A0A2V0R9Y1</accession>
<dbReference type="EMBL" id="BDQA01000643">
    <property type="protein sequence ID" value="GBH22106.1"/>
    <property type="molecule type" value="Genomic_RNA"/>
</dbReference>
<evidence type="ECO:0000313" key="2">
    <source>
        <dbReference type="EMBL" id="GBH22106.1"/>
    </source>
</evidence>
<comment type="caution">
    <text evidence="2">The sequence shown here is derived from an EMBL/GenBank/DDBJ whole genome shotgun (WGS) entry which is preliminary data.</text>
</comment>
<feature type="region of interest" description="Disordered" evidence="1">
    <location>
        <begin position="333"/>
        <end position="359"/>
    </location>
</feature>
<proteinExistence type="predicted"/>
<feature type="compositionally biased region" description="Basic and acidic residues" evidence="1">
    <location>
        <begin position="335"/>
        <end position="344"/>
    </location>
</feature>